<keyword evidence="9" id="KW-1185">Reference proteome</keyword>
<feature type="domain" description="RWD" evidence="7">
    <location>
        <begin position="14"/>
        <end position="114"/>
    </location>
</feature>
<proteinExistence type="inferred from homology"/>
<evidence type="ECO:0000256" key="5">
    <source>
        <dbReference type="ARBA" id="ARBA00022845"/>
    </source>
</evidence>
<dbReference type="AlphaFoldDB" id="A0AAV4PGY8"/>
<dbReference type="PROSITE" id="PS50908">
    <property type="entry name" value="RWD"/>
    <property type="match status" value="1"/>
</dbReference>
<evidence type="ECO:0000256" key="4">
    <source>
        <dbReference type="ARBA" id="ARBA00022491"/>
    </source>
</evidence>
<dbReference type="InterPro" id="IPR006575">
    <property type="entry name" value="RWD_dom"/>
</dbReference>
<evidence type="ECO:0000313" key="8">
    <source>
        <dbReference type="EMBL" id="GIX96622.1"/>
    </source>
</evidence>
<dbReference type="SUPFAM" id="SSF54495">
    <property type="entry name" value="UBC-like"/>
    <property type="match status" value="1"/>
</dbReference>
<gene>
    <name evidence="8" type="primary">impact</name>
    <name evidence="8" type="ORF">CEXT_177531</name>
</gene>
<dbReference type="InterPro" id="IPR036956">
    <property type="entry name" value="Impact_N_sf"/>
</dbReference>
<dbReference type="InterPro" id="IPR020568">
    <property type="entry name" value="Ribosomal_Su5_D2-typ_SF"/>
</dbReference>
<reference evidence="8 9" key="1">
    <citation type="submission" date="2021-06" db="EMBL/GenBank/DDBJ databases">
        <title>Caerostris extrusa draft genome.</title>
        <authorList>
            <person name="Kono N."/>
            <person name="Arakawa K."/>
        </authorList>
    </citation>
    <scope>NUCLEOTIDE SEQUENCE [LARGE SCALE GENOMIC DNA]</scope>
</reference>
<evidence type="ECO:0000313" key="9">
    <source>
        <dbReference type="Proteomes" id="UP001054945"/>
    </source>
</evidence>
<dbReference type="Gene3D" id="3.30.230.30">
    <property type="entry name" value="Impact, N-terminal domain"/>
    <property type="match status" value="1"/>
</dbReference>
<dbReference type="Gene3D" id="3.10.110.10">
    <property type="entry name" value="Ubiquitin Conjugating Enzyme"/>
    <property type="match status" value="1"/>
</dbReference>
<dbReference type="EMBL" id="BPLR01004670">
    <property type="protein sequence ID" value="GIX96622.1"/>
    <property type="molecule type" value="Genomic_DNA"/>
</dbReference>
<dbReference type="SUPFAM" id="SSF54211">
    <property type="entry name" value="Ribosomal protein S5 domain 2-like"/>
    <property type="match status" value="1"/>
</dbReference>
<dbReference type="Pfam" id="PF01205">
    <property type="entry name" value="Impact_N"/>
    <property type="match status" value="1"/>
</dbReference>
<dbReference type="InterPro" id="IPR016135">
    <property type="entry name" value="UBQ-conjugating_enzyme/RWD"/>
</dbReference>
<comment type="subcellular location">
    <subcellularLocation>
        <location evidence="1">Cytoplasm</location>
    </subcellularLocation>
</comment>
<keyword evidence="5" id="KW-0810">Translation regulation</keyword>
<dbReference type="InterPro" id="IPR023582">
    <property type="entry name" value="Impact"/>
</dbReference>
<evidence type="ECO:0000256" key="1">
    <source>
        <dbReference type="ARBA" id="ARBA00004496"/>
    </source>
</evidence>
<sequence>MDPSGATNESLQAEEMEVMTSIFDKEWKIINLNSYNIDIRNSFKKSVFFEVFLPKDYPLNSPPRWEISAPWMRKDAKEELKLILKMYLSIIQEFIEDPSTEDNISNNPKYNSTVSENELDSLSIKEPKNQALPEIFHGECIEDRKSIFQAHAAADQALPEIFHGECIEDRKSIFQAHAAKVTSEKQVKKKILEKLKECKKIATATHNMFAYRISGNTKYPIQNSDDDGEGRGGNVILALLQKCEATNVVVIVTRWYGGVHLGTDRFRHICDAAKSVLIEAGFITKTSVGKTTKNKSK</sequence>
<dbReference type="GO" id="GO:0140469">
    <property type="term" value="P:GCN2-mediated signaling"/>
    <property type="evidence" value="ECO:0007669"/>
    <property type="project" value="TreeGrafter"/>
</dbReference>
<keyword evidence="4" id="KW-0678">Repressor</keyword>
<dbReference type="Pfam" id="PF05773">
    <property type="entry name" value="RWD"/>
    <property type="match status" value="1"/>
</dbReference>
<protein>
    <submittedName>
        <fullName evidence="8">Protein IMPACT</fullName>
    </submittedName>
</protein>
<dbReference type="InterPro" id="IPR001498">
    <property type="entry name" value="Impact_N"/>
</dbReference>
<dbReference type="Proteomes" id="UP001054945">
    <property type="component" value="Unassembled WGS sequence"/>
</dbReference>
<evidence type="ECO:0000259" key="7">
    <source>
        <dbReference type="PROSITE" id="PS50908"/>
    </source>
</evidence>
<name>A0AAV4PGY8_CAEEX</name>
<comment type="caution">
    <text evidence="8">The sequence shown here is derived from an EMBL/GenBank/DDBJ whole genome shotgun (WGS) entry which is preliminary data.</text>
</comment>
<accession>A0AAV4PGY8</accession>
<organism evidence="8 9">
    <name type="scientific">Caerostris extrusa</name>
    <name type="common">Bark spider</name>
    <name type="synonym">Caerostris bankana</name>
    <dbReference type="NCBI Taxonomy" id="172846"/>
    <lineage>
        <taxon>Eukaryota</taxon>
        <taxon>Metazoa</taxon>
        <taxon>Ecdysozoa</taxon>
        <taxon>Arthropoda</taxon>
        <taxon>Chelicerata</taxon>
        <taxon>Arachnida</taxon>
        <taxon>Araneae</taxon>
        <taxon>Araneomorphae</taxon>
        <taxon>Entelegynae</taxon>
        <taxon>Araneoidea</taxon>
        <taxon>Araneidae</taxon>
        <taxon>Caerostris</taxon>
    </lineage>
</organism>
<evidence type="ECO:0000256" key="6">
    <source>
        <dbReference type="ARBA" id="ARBA00023016"/>
    </source>
</evidence>
<dbReference type="GO" id="GO:0006446">
    <property type="term" value="P:regulation of translational initiation"/>
    <property type="evidence" value="ECO:0007669"/>
    <property type="project" value="TreeGrafter"/>
</dbReference>
<keyword evidence="3" id="KW-0963">Cytoplasm</keyword>
<comment type="similarity">
    <text evidence="2">Belongs to the IMPACT family.</text>
</comment>
<dbReference type="PANTHER" id="PTHR16301">
    <property type="entry name" value="IMPACT-RELATED"/>
    <property type="match status" value="1"/>
</dbReference>
<dbReference type="GO" id="GO:0005737">
    <property type="term" value="C:cytoplasm"/>
    <property type="evidence" value="ECO:0007669"/>
    <property type="project" value="UniProtKB-SubCell"/>
</dbReference>
<evidence type="ECO:0000256" key="2">
    <source>
        <dbReference type="ARBA" id="ARBA00007665"/>
    </source>
</evidence>
<dbReference type="PANTHER" id="PTHR16301:SF25">
    <property type="entry name" value="PROTEIN IMPACT"/>
    <property type="match status" value="1"/>
</dbReference>
<evidence type="ECO:0000256" key="3">
    <source>
        <dbReference type="ARBA" id="ARBA00022490"/>
    </source>
</evidence>
<keyword evidence="6" id="KW-0346">Stress response</keyword>